<evidence type="ECO:0000313" key="2">
    <source>
        <dbReference type="Proteomes" id="UP001564657"/>
    </source>
</evidence>
<comment type="caution">
    <text evidence="1">The sequence shown here is derived from an EMBL/GenBank/DDBJ whole genome shotgun (WGS) entry which is preliminary data.</text>
</comment>
<dbReference type="RefSeq" id="WP_369705429.1">
    <property type="nucleotide sequence ID" value="NZ_JBGEWD010000020.1"/>
</dbReference>
<name>A0ABV4BS04_9CLOT</name>
<dbReference type="EMBL" id="JBGEWD010000020">
    <property type="protein sequence ID" value="MEY8001535.1"/>
    <property type="molecule type" value="Genomic_DNA"/>
</dbReference>
<organism evidence="1 2">
    <name type="scientific">Clostridium moutaii</name>
    <dbReference type="NCBI Taxonomy" id="3240932"/>
    <lineage>
        <taxon>Bacteria</taxon>
        <taxon>Bacillati</taxon>
        <taxon>Bacillota</taxon>
        <taxon>Clostridia</taxon>
        <taxon>Eubacteriales</taxon>
        <taxon>Clostridiaceae</taxon>
        <taxon>Clostridium</taxon>
    </lineage>
</organism>
<dbReference type="Proteomes" id="UP001564657">
    <property type="component" value="Unassembled WGS sequence"/>
</dbReference>
<protein>
    <submittedName>
        <fullName evidence="1">Uncharacterized protein</fullName>
    </submittedName>
</protein>
<gene>
    <name evidence="1" type="ORF">AB8U03_15295</name>
</gene>
<sequence>MCLTLDTKYTKNLSELNKDSLPEAGGKGANLSEKSRVQGVQNYYLKIM</sequence>
<accession>A0ABV4BS04</accession>
<reference evidence="1 2" key="1">
    <citation type="submission" date="2024-08" db="EMBL/GenBank/DDBJ databases">
        <title>Clostridium lapicellarii sp. nov., and Clostridium renhuaiense sp. nov., two species isolated from the mud in a fermentation cellar used for producing sauce-flavour Chinese liquors.</title>
        <authorList>
            <person name="Yang F."/>
            <person name="Wang H."/>
            <person name="Chen L.Q."/>
            <person name="Zhou N."/>
            <person name="Lu J.J."/>
            <person name="Pu X.X."/>
            <person name="Wan B."/>
            <person name="Wang L."/>
            <person name="Liu S.J."/>
        </authorList>
    </citation>
    <scope>NUCLEOTIDE SEQUENCE [LARGE SCALE GENOMIC DNA]</scope>
    <source>
        <strain evidence="1 2">MT-5</strain>
    </source>
</reference>
<keyword evidence="2" id="KW-1185">Reference proteome</keyword>
<proteinExistence type="predicted"/>
<evidence type="ECO:0000313" key="1">
    <source>
        <dbReference type="EMBL" id="MEY8001535.1"/>
    </source>
</evidence>